<dbReference type="CDD" id="cd04301">
    <property type="entry name" value="NAT_SF"/>
    <property type="match status" value="1"/>
</dbReference>
<evidence type="ECO:0000259" key="2">
    <source>
        <dbReference type="PROSITE" id="PS50995"/>
    </source>
</evidence>
<dbReference type="InterPro" id="IPR036388">
    <property type="entry name" value="WH-like_DNA-bd_sf"/>
</dbReference>
<accession>A0ABS4PGD8</accession>
<gene>
    <name evidence="4" type="ORF">J2125_004353</name>
</gene>
<keyword evidence="4" id="KW-0238">DNA-binding</keyword>
<reference evidence="5" key="2">
    <citation type="submission" date="2023-07" db="EMBL/GenBank/DDBJ databases">
        <title>Genome mining of underrepresented organisms for secondary metabolites.</title>
        <authorList>
            <person name="D'Agostino P.M."/>
        </authorList>
    </citation>
    <scope>NUCLEOTIDE SEQUENCE [LARGE SCALE GENOMIC DNA]</scope>
    <source>
        <strain evidence="5">WS4403</strain>
    </source>
</reference>
<dbReference type="RefSeq" id="WP_017802104.1">
    <property type="nucleotide sequence ID" value="NZ_JAGGMQ010000001.1"/>
</dbReference>
<feature type="domain" description="N-acetyltransferase" evidence="3">
    <location>
        <begin position="150"/>
        <end position="304"/>
    </location>
</feature>
<dbReference type="PROSITE" id="PS51186">
    <property type="entry name" value="GNAT"/>
    <property type="match status" value="1"/>
</dbReference>
<evidence type="ECO:0000256" key="1">
    <source>
        <dbReference type="ARBA" id="ARBA00022679"/>
    </source>
</evidence>
<feature type="domain" description="HTH marR-type" evidence="2">
    <location>
        <begin position="9"/>
        <end position="141"/>
    </location>
</feature>
<dbReference type="EMBL" id="JAGGMQ010000001">
    <property type="protein sequence ID" value="MBP2171161.1"/>
    <property type="molecule type" value="Genomic_DNA"/>
</dbReference>
<dbReference type="InterPro" id="IPR000835">
    <property type="entry name" value="HTH_MarR-typ"/>
</dbReference>
<protein>
    <submittedName>
        <fullName evidence="4">DNA-binding MarR family transcriptional regulator/GNAT superfamily N-acetyltransferase</fullName>
    </submittedName>
</protein>
<dbReference type="SMART" id="SM00347">
    <property type="entry name" value="HTH_MARR"/>
    <property type="match status" value="1"/>
</dbReference>
<dbReference type="InterPro" id="IPR016181">
    <property type="entry name" value="Acyl_CoA_acyltransferase"/>
</dbReference>
<sequence>MTDKTLSERAELVRQFNRFYSRQIDKLNQQLLSSEFSLTEVRVLHELLMHPQLTTSAICRQLSLNIGYLSRVISGLENQRLITKTRSTEDARVLQLQLTDKGLTRIELLNALAQQQLMAMLEPLSATQQQQLTNAMNQIEGLLGSPAPGYILRDPQPGDLGMVVHHNALLYATEYGWSSEFEARVAEIVAKYLREFVPGKARCWIAEKAGKLVGSVFVVREDDDTARLRVLYVDASARGLGIGHRLVEEALTFARQAGYKKMVLSTYSILIAAAKIYQQTGFRLTEEQARHRFGKDLVDQLWIRDL</sequence>
<evidence type="ECO:0000313" key="5">
    <source>
        <dbReference type="Proteomes" id="UP001195624"/>
    </source>
</evidence>
<dbReference type="Pfam" id="PF12802">
    <property type="entry name" value="MarR_2"/>
    <property type="match status" value="1"/>
</dbReference>
<dbReference type="Gene3D" id="3.40.630.30">
    <property type="match status" value="1"/>
</dbReference>
<dbReference type="PANTHER" id="PTHR13947">
    <property type="entry name" value="GNAT FAMILY N-ACETYLTRANSFERASE"/>
    <property type="match status" value="1"/>
</dbReference>
<dbReference type="PROSITE" id="PS50995">
    <property type="entry name" value="HTH_MARR_2"/>
    <property type="match status" value="1"/>
</dbReference>
<organism evidence="4 5">
    <name type="scientific">Winslowiella toletana</name>
    <dbReference type="NCBI Taxonomy" id="92490"/>
    <lineage>
        <taxon>Bacteria</taxon>
        <taxon>Pseudomonadati</taxon>
        <taxon>Pseudomonadota</taxon>
        <taxon>Gammaproteobacteria</taxon>
        <taxon>Enterobacterales</taxon>
        <taxon>Erwiniaceae</taxon>
        <taxon>Winslowiella</taxon>
    </lineage>
</organism>
<reference evidence="4 5" key="1">
    <citation type="submission" date="2021-03" db="EMBL/GenBank/DDBJ databases">
        <authorList>
            <person name="D'Agostino P."/>
            <person name="Huntemann M."/>
            <person name="Clum A."/>
            <person name="Spunde A."/>
            <person name="Palaniappan K."/>
            <person name="Ritter S."/>
            <person name="Mikhailova N."/>
            <person name="Chen I.-M."/>
            <person name="Stamatis D."/>
            <person name="Reddy T."/>
            <person name="O'Malley R."/>
            <person name="Daum C."/>
            <person name="Shapiro N."/>
            <person name="Ivanova N."/>
            <person name="Kyrpides N."/>
            <person name="Woyke T."/>
        </authorList>
    </citation>
    <scope>NUCLEOTIDE SEQUENCE [LARGE SCALE GENOMIC DNA]</scope>
    <source>
        <strain evidence="4 5">WS4403</strain>
    </source>
</reference>
<proteinExistence type="predicted"/>
<comment type="caution">
    <text evidence="4">The sequence shown here is derived from an EMBL/GenBank/DDBJ whole genome shotgun (WGS) entry which is preliminary data.</text>
</comment>
<dbReference type="PANTHER" id="PTHR13947:SF37">
    <property type="entry name" value="LD18367P"/>
    <property type="match status" value="1"/>
</dbReference>
<dbReference type="Pfam" id="PF00583">
    <property type="entry name" value="Acetyltransf_1"/>
    <property type="match status" value="1"/>
</dbReference>
<evidence type="ECO:0000313" key="4">
    <source>
        <dbReference type="EMBL" id="MBP2171161.1"/>
    </source>
</evidence>
<dbReference type="Proteomes" id="UP001195624">
    <property type="component" value="Unassembled WGS sequence"/>
</dbReference>
<name>A0ABS4PGD8_9GAMM</name>
<evidence type="ECO:0000259" key="3">
    <source>
        <dbReference type="PROSITE" id="PS51186"/>
    </source>
</evidence>
<keyword evidence="1" id="KW-0808">Transferase</keyword>
<dbReference type="Gene3D" id="1.10.10.10">
    <property type="entry name" value="Winged helix-like DNA-binding domain superfamily/Winged helix DNA-binding domain"/>
    <property type="match status" value="1"/>
</dbReference>
<dbReference type="InterPro" id="IPR050769">
    <property type="entry name" value="NAT_camello-type"/>
</dbReference>
<dbReference type="SUPFAM" id="SSF46785">
    <property type="entry name" value="Winged helix' DNA-binding domain"/>
    <property type="match status" value="1"/>
</dbReference>
<dbReference type="SUPFAM" id="SSF55729">
    <property type="entry name" value="Acyl-CoA N-acyltransferases (Nat)"/>
    <property type="match status" value="1"/>
</dbReference>
<dbReference type="InterPro" id="IPR036390">
    <property type="entry name" value="WH_DNA-bd_sf"/>
</dbReference>
<dbReference type="InterPro" id="IPR000182">
    <property type="entry name" value="GNAT_dom"/>
</dbReference>
<keyword evidence="5" id="KW-1185">Reference proteome</keyword>
<dbReference type="GO" id="GO:0003677">
    <property type="term" value="F:DNA binding"/>
    <property type="evidence" value="ECO:0007669"/>
    <property type="project" value="UniProtKB-KW"/>
</dbReference>